<organism evidence="3 4">
    <name type="scientific">Panicum virgatum</name>
    <name type="common">Blackwell switchgrass</name>
    <dbReference type="NCBI Taxonomy" id="38727"/>
    <lineage>
        <taxon>Eukaryota</taxon>
        <taxon>Viridiplantae</taxon>
        <taxon>Streptophyta</taxon>
        <taxon>Embryophyta</taxon>
        <taxon>Tracheophyta</taxon>
        <taxon>Spermatophyta</taxon>
        <taxon>Magnoliopsida</taxon>
        <taxon>Liliopsida</taxon>
        <taxon>Poales</taxon>
        <taxon>Poaceae</taxon>
        <taxon>PACMAD clade</taxon>
        <taxon>Panicoideae</taxon>
        <taxon>Panicodae</taxon>
        <taxon>Paniceae</taxon>
        <taxon>Panicinae</taxon>
        <taxon>Panicum</taxon>
        <taxon>Panicum sect. Hiantes</taxon>
    </lineage>
</organism>
<feature type="domain" description="NIF system FeS cluster assembly NifU C-terminal" evidence="2">
    <location>
        <begin position="2"/>
        <end position="57"/>
    </location>
</feature>
<accession>A0A8T0MIV7</accession>
<protein>
    <recommendedName>
        <fullName evidence="2">NIF system FeS cluster assembly NifU C-terminal domain-containing protein</fullName>
    </recommendedName>
</protein>
<dbReference type="Gene3D" id="3.30.300.130">
    <property type="entry name" value="Fe-S cluster assembly (FSCA)"/>
    <property type="match status" value="1"/>
</dbReference>
<dbReference type="GO" id="GO:0005739">
    <property type="term" value="C:mitochondrion"/>
    <property type="evidence" value="ECO:0007669"/>
    <property type="project" value="TreeGrafter"/>
</dbReference>
<dbReference type="AlphaFoldDB" id="A0A8T0MIV7"/>
<dbReference type="GO" id="GO:0009570">
    <property type="term" value="C:chloroplast stroma"/>
    <property type="evidence" value="ECO:0007669"/>
    <property type="project" value="TreeGrafter"/>
</dbReference>
<comment type="caution">
    <text evidence="3">The sequence shown here is derived from an EMBL/GenBank/DDBJ whole genome shotgun (WGS) entry which is preliminary data.</text>
</comment>
<dbReference type="PANTHER" id="PTHR11178">
    <property type="entry name" value="IRON-SULFUR CLUSTER SCAFFOLD PROTEIN NFU-RELATED"/>
    <property type="match status" value="1"/>
</dbReference>
<dbReference type="PANTHER" id="PTHR11178:SF39">
    <property type="entry name" value="NIFU-LIKE PROTEIN 2, CHLOROPLASTIC"/>
    <property type="match status" value="1"/>
</dbReference>
<dbReference type="GO" id="GO:0051536">
    <property type="term" value="F:iron-sulfur cluster binding"/>
    <property type="evidence" value="ECO:0007669"/>
    <property type="project" value="InterPro"/>
</dbReference>
<evidence type="ECO:0000313" key="4">
    <source>
        <dbReference type="Proteomes" id="UP000823388"/>
    </source>
</evidence>
<keyword evidence="4" id="KW-1185">Reference proteome</keyword>
<dbReference type="GO" id="GO:0005198">
    <property type="term" value="F:structural molecule activity"/>
    <property type="evidence" value="ECO:0007669"/>
    <property type="project" value="UniProtKB-ARBA"/>
</dbReference>
<dbReference type="EMBL" id="CM029054">
    <property type="protein sequence ID" value="KAG2535144.1"/>
    <property type="molecule type" value="Genomic_DNA"/>
</dbReference>
<evidence type="ECO:0000313" key="3">
    <source>
        <dbReference type="EMBL" id="KAG2535144.1"/>
    </source>
</evidence>
<proteinExistence type="inferred from homology"/>
<dbReference type="SUPFAM" id="SSF117916">
    <property type="entry name" value="Fe-S cluster assembly (FSCA) domain-like"/>
    <property type="match status" value="1"/>
</dbReference>
<dbReference type="GO" id="GO:0016226">
    <property type="term" value="P:iron-sulfur cluster assembly"/>
    <property type="evidence" value="ECO:0007669"/>
    <property type="project" value="InterPro"/>
</dbReference>
<sequence>MADGGNVALHEIDGNDGNIMRLKLQGACGSCPALVTTMKTGIEQCLMEKIPEIVAVEPIADEETRLELTQENFEKTCAQGARHDVNIGLDLLTTATAPTASAGEEVAAAAKNHKEGSKRECRCPDIDEKQLPRRRATPIVIKLTAEMIDLEEHGSLQHKEGGGLNHVTTSCVNQGCSLGEEKGGDRRR</sequence>
<evidence type="ECO:0000259" key="2">
    <source>
        <dbReference type="Pfam" id="PF01106"/>
    </source>
</evidence>
<reference evidence="3" key="1">
    <citation type="submission" date="2020-05" db="EMBL/GenBank/DDBJ databases">
        <title>WGS assembly of Panicum virgatum.</title>
        <authorList>
            <person name="Lovell J.T."/>
            <person name="Jenkins J."/>
            <person name="Shu S."/>
            <person name="Juenger T.E."/>
            <person name="Schmutz J."/>
        </authorList>
    </citation>
    <scope>NUCLEOTIDE SEQUENCE</scope>
    <source>
        <strain evidence="3">AP13</strain>
    </source>
</reference>
<comment type="similarity">
    <text evidence="1">Belongs to the NifU family.</text>
</comment>
<dbReference type="InterPro" id="IPR001075">
    <property type="entry name" value="NIF_FeS_clus_asmbl_NifU_C"/>
</dbReference>
<dbReference type="Proteomes" id="UP000823388">
    <property type="component" value="Chromosome 9N"/>
</dbReference>
<name>A0A8T0MIV7_PANVG</name>
<evidence type="ECO:0000256" key="1">
    <source>
        <dbReference type="ARBA" id="ARBA00006420"/>
    </source>
</evidence>
<gene>
    <name evidence="3" type="ORF">PVAP13_9NG095700</name>
</gene>
<dbReference type="GO" id="GO:0005506">
    <property type="term" value="F:iron ion binding"/>
    <property type="evidence" value="ECO:0007669"/>
    <property type="project" value="InterPro"/>
</dbReference>
<dbReference type="Pfam" id="PF01106">
    <property type="entry name" value="NifU"/>
    <property type="match status" value="1"/>
</dbReference>
<dbReference type="InterPro" id="IPR034904">
    <property type="entry name" value="FSCA_dom_sf"/>
</dbReference>